<evidence type="ECO:0000313" key="12">
    <source>
        <dbReference type="Proteomes" id="UP000002852"/>
    </source>
</evidence>
<evidence type="ECO:0000259" key="10">
    <source>
        <dbReference type="PROSITE" id="PS51847"/>
    </source>
</evidence>
<keyword evidence="5" id="KW-1133">Transmembrane helix</keyword>
<feature type="compositionally biased region" description="Acidic residues" evidence="9">
    <location>
        <begin position="929"/>
        <end position="946"/>
    </location>
</feature>
<feature type="compositionally biased region" description="Low complexity" evidence="9">
    <location>
        <begin position="166"/>
        <end position="176"/>
    </location>
</feature>
<evidence type="ECO:0000256" key="6">
    <source>
        <dbReference type="ARBA" id="ARBA00023055"/>
    </source>
</evidence>
<dbReference type="PROSITE" id="PS51847">
    <property type="entry name" value="SMP"/>
    <property type="match status" value="1"/>
</dbReference>
<feature type="region of interest" description="Disordered" evidence="9">
    <location>
        <begin position="928"/>
        <end position="963"/>
    </location>
</feature>
<keyword evidence="6" id="KW-0445">Lipid transport</keyword>
<reference evidence="12" key="1">
    <citation type="submission" date="2012-01" db="EMBL/GenBank/DDBJ databases">
        <authorList>
            <person name="Walter R."/>
            <person name="Schartl M."/>
            <person name="Warren W."/>
        </authorList>
    </citation>
    <scope>NUCLEOTIDE SEQUENCE [LARGE SCALE GENOMIC DNA]</scope>
    <source>
        <strain evidence="12">JP 163 A</strain>
    </source>
</reference>
<feature type="region of interest" description="Disordered" evidence="9">
    <location>
        <begin position="229"/>
        <end position="260"/>
    </location>
</feature>
<dbReference type="Proteomes" id="UP000002852">
    <property type="component" value="Unassembled WGS sequence"/>
</dbReference>
<feature type="compositionally biased region" description="Basic and acidic residues" evidence="9">
    <location>
        <begin position="233"/>
        <end position="242"/>
    </location>
</feature>
<evidence type="ECO:0000256" key="7">
    <source>
        <dbReference type="ARBA" id="ARBA00023121"/>
    </source>
</evidence>
<comment type="subcellular location">
    <subcellularLocation>
        <location evidence="1">Endoplasmic reticulum membrane</location>
    </subcellularLocation>
</comment>
<dbReference type="CDD" id="cd21675">
    <property type="entry name" value="SMP_TEX2"/>
    <property type="match status" value="1"/>
</dbReference>
<feature type="compositionally biased region" description="Polar residues" evidence="9">
    <location>
        <begin position="1"/>
        <end position="10"/>
    </location>
</feature>
<feature type="region of interest" description="Disordered" evidence="9">
    <location>
        <begin position="124"/>
        <end position="176"/>
    </location>
</feature>
<dbReference type="Ensembl" id="ENSXMAT00000027560.1">
    <property type="protein sequence ID" value="ENSXMAP00000020479.1"/>
    <property type="gene ID" value="ENSXMAG00000001283.2"/>
</dbReference>
<reference evidence="11" key="4">
    <citation type="submission" date="2025-09" db="UniProtKB">
        <authorList>
            <consortium name="Ensembl"/>
        </authorList>
    </citation>
    <scope>IDENTIFICATION</scope>
    <source>
        <strain evidence="11">JP 163 A</strain>
    </source>
</reference>
<evidence type="ECO:0000256" key="4">
    <source>
        <dbReference type="ARBA" id="ARBA00022824"/>
    </source>
</evidence>
<evidence type="ECO:0000313" key="11">
    <source>
        <dbReference type="Ensembl" id="ENSXMAP00000020479.1"/>
    </source>
</evidence>
<dbReference type="PANTHER" id="PTHR13466">
    <property type="entry name" value="TEX2 PROTEIN-RELATED"/>
    <property type="match status" value="1"/>
</dbReference>
<evidence type="ECO:0000256" key="8">
    <source>
        <dbReference type="ARBA" id="ARBA00023136"/>
    </source>
</evidence>
<dbReference type="GO" id="GO:0005789">
    <property type="term" value="C:endoplasmic reticulum membrane"/>
    <property type="evidence" value="ECO:0007669"/>
    <property type="project" value="UniProtKB-SubCell"/>
</dbReference>
<keyword evidence="7" id="KW-0446">Lipid-binding</keyword>
<feature type="region of interest" description="Disordered" evidence="9">
    <location>
        <begin position="774"/>
        <end position="804"/>
    </location>
</feature>
<name>A0A3B5PR95_XIPMA</name>
<feature type="compositionally biased region" description="Polar residues" evidence="9">
    <location>
        <begin position="723"/>
        <end position="733"/>
    </location>
</feature>
<keyword evidence="12" id="KW-1185">Reference proteome</keyword>
<feature type="region of interest" description="Disordered" evidence="9">
    <location>
        <begin position="1"/>
        <end position="35"/>
    </location>
</feature>
<feature type="region of interest" description="Disordered" evidence="9">
    <location>
        <begin position="611"/>
        <end position="657"/>
    </location>
</feature>
<dbReference type="GeneTree" id="ENSGT00390000000463"/>
<sequence length="1118" mass="123099">MSSHGNSRKGSGQHADTPLRHAPGPKLQVQRSHSRDTITIHFSALGKEEEDEEEELYGLSVECAAAKSVLDGAAGPQSQSTGTDGQSLAKGLEAEEKLGLESVDAEIFSGSLLPVSSAILPAQPLDSHPHTPSLAMTVNPVSTHSHLSSTSPASSSWASDRPAQPPLISSTSSSPCKSAALSSSKPFLSLVRSLSNDVDSRETAPVIATVVPPHARHRHLMKSFVKSLSTDTSKGEHHEGPLQHHSHHQQTQPTHRTPPRNMQLFKQFSQPRLSSCPVAVTQAGGDSKTAPSSPIMSPDGRSFFKVQEVEARIEDTKRRLSEVMSDPLQLFSKIIGDESGVGLTGSAAHRAKSLSSSASELSGVTAVNGHTEANNNYSIKEEGAEGEEEEETPTEKGPDSSFFSFPSLSLAPALTQASSSTLHRSPSLTLGRCSMSALVARQEDEDFCELYSEDFELCTDTETPDVVGFMLALLVLWLSAPRCSSSGTRTRRWRKDQRNVPQLDVKEPGIFKGWMNEIQSYDPEMYHATLTHSVYVRLEGSVLRLSKPNRNISRRAAHNEPKPDVTYISQKIYDLTDSRIYLMPQSLARKRVWNKKYPICIELAKQEDFMSKAEGERSEAGDERTTGLGEKLERTDKAEKAEVCTSAEEQRRPTAGGGDLTIYLFGRTGREKEEWFRRFLQASQMKSEGRGGSLSGICKSAFLSAHSRSGSIQSAGGPEADSRGSSRGSQEELSQPRHRETPASLSSGSAGGMKQKMLLDYSIYMAKYVNPQAPPGSPPAVDSPGHTPESSPKATKKLPRSSEEAAEPEAWVNAFLGRIFWDFLREKYWADVVSKKIQMKLSKIRLPYVMNELTLTELDMGFSVPKILRASKPSVDHQGLWFDLEVSYTGSFLMTLETKLNLARLGKEGEGLGDHGKEWSRPRTYCLADSDEESSSAGSSDEEDPPELLSDKPNLPASEGYVGGHRPSKIMRFVDKIAKSKYFQKATETEFIKKKMEEVSNTPLLLTVEVQECRGTLAVNIPPPPTDRIWYGFRSPPHLELKARPKLGEREVTLVHVTEWIEKKLDQEFQKIFVMPNMDDIWLPIMHSAMDMRSNANLTLTNDALKDPEPEESEVSDV</sequence>
<feature type="compositionally biased region" description="Polar residues" evidence="9">
    <location>
        <begin position="76"/>
        <end position="86"/>
    </location>
</feature>
<dbReference type="GO" id="GO:0006869">
    <property type="term" value="P:lipid transport"/>
    <property type="evidence" value="ECO:0007669"/>
    <property type="project" value="UniProtKB-KW"/>
</dbReference>
<evidence type="ECO:0000256" key="1">
    <source>
        <dbReference type="ARBA" id="ARBA00004586"/>
    </source>
</evidence>
<evidence type="ECO:0000256" key="5">
    <source>
        <dbReference type="ARBA" id="ARBA00022989"/>
    </source>
</evidence>
<proteinExistence type="predicted"/>
<dbReference type="InterPro" id="IPR031468">
    <property type="entry name" value="SMP_LBD"/>
</dbReference>
<evidence type="ECO:0000256" key="9">
    <source>
        <dbReference type="SAM" id="MobiDB-lite"/>
    </source>
</evidence>
<reference evidence="12" key="2">
    <citation type="journal article" date="2013" name="Nat. Genet.">
        <title>The genome of the platyfish, Xiphophorus maculatus, provides insights into evolutionary adaptation and several complex traits.</title>
        <authorList>
            <person name="Schartl M."/>
            <person name="Walter R.B."/>
            <person name="Shen Y."/>
            <person name="Garcia T."/>
            <person name="Catchen J."/>
            <person name="Amores A."/>
            <person name="Braasch I."/>
            <person name="Chalopin D."/>
            <person name="Volff J.N."/>
            <person name="Lesch K.P."/>
            <person name="Bisazza A."/>
            <person name="Minx P."/>
            <person name="Hillier L."/>
            <person name="Wilson R.K."/>
            <person name="Fuerstenberg S."/>
            <person name="Boore J."/>
            <person name="Searle S."/>
            <person name="Postlethwait J.H."/>
            <person name="Warren W.C."/>
        </authorList>
    </citation>
    <scope>NUCLEOTIDE SEQUENCE [LARGE SCALE GENOMIC DNA]</scope>
    <source>
        <strain evidence="12">JP 163 A</strain>
    </source>
</reference>
<keyword evidence="2" id="KW-0813">Transport</keyword>
<evidence type="ECO:0000256" key="2">
    <source>
        <dbReference type="ARBA" id="ARBA00022448"/>
    </source>
</evidence>
<dbReference type="AlphaFoldDB" id="A0A3B5PR95"/>
<keyword evidence="8" id="KW-0472">Membrane</keyword>
<keyword evidence="3" id="KW-0812">Transmembrane</keyword>
<feature type="region of interest" description="Disordered" evidence="9">
    <location>
        <begin position="276"/>
        <end position="300"/>
    </location>
</feature>
<feature type="domain" description="SMP-LTD" evidence="10">
    <location>
        <begin position="804"/>
        <end position="1084"/>
    </location>
</feature>
<dbReference type="GO" id="GO:0008289">
    <property type="term" value="F:lipid binding"/>
    <property type="evidence" value="ECO:0007669"/>
    <property type="project" value="UniProtKB-KW"/>
</dbReference>
<reference evidence="11" key="3">
    <citation type="submission" date="2025-08" db="UniProtKB">
        <authorList>
            <consortium name="Ensembl"/>
        </authorList>
    </citation>
    <scope>IDENTIFICATION</scope>
    <source>
        <strain evidence="11">JP 163 A</strain>
    </source>
</reference>
<evidence type="ECO:0000256" key="3">
    <source>
        <dbReference type="ARBA" id="ARBA00022692"/>
    </source>
</evidence>
<feature type="region of interest" description="Disordered" evidence="9">
    <location>
        <begin position="70"/>
        <end position="90"/>
    </location>
</feature>
<keyword evidence="4" id="KW-0256">Endoplasmic reticulum</keyword>
<organism evidence="11 12">
    <name type="scientific">Xiphophorus maculatus</name>
    <name type="common">Southern platyfish</name>
    <name type="synonym">Platypoecilus maculatus</name>
    <dbReference type="NCBI Taxonomy" id="8083"/>
    <lineage>
        <taxon>Eukaryota</taxon>
        <taxon>Metazoa</taxon>
        <taxon>Chordata</taxon>
        <taxon>Craniata</taxon>
        <taxon>Vertebrata</taxon>
        <taxon>Euteleostomi</taxon>
        <taxon>Actinopterygii</taxon>
        <taxon>Neopterygii</taxon>
        <taxon>Teleostei</taxon>
        <taxon>Neoteleostei</taxon>
        <taxon>Acanthomorphata</taxon>
        <taxon>Ovalentaria</taxon>
        <taxon>Atherinomorphae</taxon>
        <taxon>Cyprinodontiformes</taxon>
        <taxon>Poeciliidae</taxon>
        <taxon>Poeciliinae</taxon>
        <taxon>Xiphophorus</taxon>
    </lineage>
</organism>
<protein>
    <submittedName>
        <fullName evidence="11">Testis expressed 2</fullName>
    </submittedName>
</protein>
<accession>A0A3B5PR95</accession>
<feature type="region of interest" description="Disordered" evidence="9">
    <location>
        <begin position="709"/>
        <end position="751"/>
    </location>
</feature>
<feature type="region of interest" description="Disordered" evidence="9">
    <location>
        <begin position="355"/>
        <end position="401"/>
    </location>
</feature>
<feature type="compositionally biased region" description="Basic and acidic residues" evidence="9">
    <location>
        <begin position="611"/>
        <end position="652"/>
    </location>
</feature>
<feature type="compositionally biased region" description="Low complexity" evidence="9">
    <location>
        <begin position="142"/>
        <end position="159"/>
    </location>
</feature>
<dbReference type="PANTHER" id="PTHR13466:SF2">
    <property type="entry name" value="TESTIS-EXPRESSED PROTEIN 2"/>
    <property type="match status" value="1"/>
</dbReference>